<dbReference type="EMBL" id="WHOB01000064">
    <property type="protein sequence ID" value="NOU81537.1"/>
    <property type="molecule type" value="Genomic_DNA"/>
</dbReference>
<organism evidence="1 2">
    <name type="scientific">Paenibacillus phytohabitans</name>
    <dbReference type="NCBI Taxonomy" id="2654978"/>
    <lineage>
        <taxon>Bacteria</taxon>
        <taxon>Bacillati</taxon>
        <taxon>Bacillota</taxon>
        <taxon>Bacilli</taxon>
        <taxon>Bacillales</taxon>
        <taxon>Paenibacillaceae</taxon>
        <taxon>Paenibacillus</taxon>
    </lineage>
</organism>
<evidence type="ECO:0000313" key="2">
    <source>
        <dbReference type="Proteomes" id="UP000596857"/>
    </source>
</evidence>
<reference evidence="1 2" key="1">
    <citation type="submission" date="2019-10" db="EMBL/GenBank/DDBJ databases">
        <title>Description of Paenibacillus terricola sp. nov.</title>
        <authorList>
            <person name="Carlier A."/>
            <person name="Qi S."/>
        </authorList>
    </citation>
    <scope>NUCLEOTIDE SEQUENCE [LARGE SCALE GENOMIC DNA]</scope>
    <source>
        <strain evidence="1 2">LMG 31459</strain>
    </source>
</reference>
<keyword evidence="2" id="KW-1185">Reference proteome</keyword>
<dbReference type="Proteomes" id="UP000596857">
    <property type="component" value="Unassembled WGS sequence"/>
</dbReference>
<dbReference type="RefSeq" id="WP_171719005.1">
    <property type="nucleotide sequence ID" value="NZ_WHOB01000064.1"/>
</dbReference>
<gene>
    <name evidence="1" type="ORF">GC101_21990</name>
</gene>
<accession>A0ABX1YKH6</accession>
<protein>
    <submittedName>
        <fullName evidence="1">Uncharacterized protein</fullName>
    </submittedName>
</protein>
<sequence>MLKTRVLVLGVSRYSFPDEKNGNIIEGAKIHYCDADRAEEENVIGHTPQTAVVDYKEFMTMYTSGVPGYYDASMRISLTGRKPTLKIDAFEFVAPFSLVDKPVSNKAV</sequence>
<proteinExistence type="predicted"/>
<comment type="caution">
    <text evidence="1">The sequence shown here is derived from an EMBL/GenBank/DDBJ whole genome shotgun (WGS) entry which is preliminary data.</text>
</comment>
<name>A0ABX1YKH6_9BACL</name>
<evidence type="ECO:0000313" key="1">
    <source>
        <dbReference type="EMBL" id="NOU81537.1"/>
    </source>
</evidence>